<feature type="domain" description="DUF7952" evidence="7">
    <location>
        <begin position="185"/>
        <end position="315"/>
    </location>
</feature>
<dbReference type="PANTHER" id="PTHR13859:SF11">
    <property type="entry name" value="GRUNGE, ISOFORM J"/>
    <property type="match status" value="1"/>
</dbReference>
<feature type="domain" description="DUF7650" evidence="6">
    <location>
        <begin position="353"/>
        <end position="441"/>
    </location>
</feature>
<dbReference type="Gene3D" id="1.10.10.60">
    <property type="entry name" value="Homeodomain-like"/>
    <property type="match status" value="1"/>
</dbReference>
<dbReference type="SUPFAM" id="SSF46689">
    <property type="entry name" value="Homeodomain-like"/>
    <property type="match status" value="1"/>
</dbReference>
<evidence type="ECO:0000256" key="1">
    <source>
        <dbReference type="ARBA" id="ARBA00004123"/>
    </source>
</evidence>
<name>A0AAE1Y996_9LAMI</name>
<dbReference type="Proteomes" id="UP001293254">
    <property type="component" value="Unassembled WGS sequence"/>
</dbReference>
<keyword evidence="9" id="KW-1185">Reference proteome</keyword>
<feature type="compositionally biased region" description="Acidic residues" evidence="5">
    <location>
        <begin position="531"/>
        <end position="547"/>
    </location>
</feature>
<evidence type="ECO:0000259" key="6">
    <source>
        <dbReference type="Pfam" id="PF24662"/>
    </source>
</evidence>
<evidence type="ECO:0000256" key="2">
    <source>
        <dbReference type="ARBA" id="ARBA00023015"/>
    </source>
</evidence>
<dbReference type="AlphaFoldDB" id="A0AAE1Y996"/>
<comment type="subcellular location">
    <subcellularLocation>
        <location evidence="1">Nucleus</location>
    </subcellularLocation>
</comment>
<evidence type="ECO:0008006" key="10">
    <source>
        <dbReference type="Google" id="ProtNLM"/>
    </source>
</evidence>
<dbReference type="Pfam" id="PF24662">
    <property type="entry name" value="DUF7650"/>
    <property type="match status" value="1"/>
</dbReference>
<feature type="region of interest" description="Disordered" evidence="5">
    <location>
        <begin position="715"/>
        <end position="783"/>
    </location>
</feature>
<evidence type="ECO:0000313" key="8">
    <source>
        <dbReference type="EMBL" id="KAK4425842.1"/>
    </source>
</evidence>
<dbReference type="InterPro" id="IPR009057">
    <property type="entry name" value="Homeodomain-like_sf"/>
</dbReference>
<keyword evidence="3" id="KW-0804">Transcription</keyword>
<protein>
    <recommendedName>
        <fullName evidence="10">SANT domain-containing protein</fullName>
    </recommendedName>
</protein>
<dbReference type="GO" id="GO:0003714">
    <property type="term" value="F:transcription corepressor activity"/>
    <property type="evidence" value="ECO:0007669"/>
    <property type="project" value="TreeGrafter"/>
</dbReference>
<organism evidence="8 9">
    <name type="scientific">Sesamum alatum</name>
    <dbReference type="NCBI Taxonomy" id="300844"/>
    <lineage>
        <taxon>Eukaryota</taxon>
        <taxon>Viridiplantae</taxon>
        <taxon>Streptophyta</taxon>
        <taxon>Embryophyta</taxon>
        <taxon>Tracheophyta</taxon>
        <taxon>Spermatophyta</taxon>
        <taxon>Magnoliopsida</taxon>
        <taxon>eudicotyledons</taxon>
        <taxon>Gunneridae</taxon>
        <taxon>Pentapetalae</taxon>
        <taxon>asterids</taxon>
        <taxon>lamiids</taxon>
        <taxon>Lamiales</taxon>
        <taxon>Pedaliaceae</taxon>
        <taxon>Sesamum</taxon>
    </lineage>
</organism>
<keyword evidence="4" id="KW-0539">Nucleus</keyword>
<gene>
    <name evidence="8" type="ORF">Salat_1778200</name>
</gene>
<proteinExistence type="predicted"/>
<feature type="region of interest" description="Disordered" evidence="5">
    <location>
        <begin position="524"/>
        <end position="598"/>
    </location>
</feature>
<sequence>MASTHLSENGDCYDSAHVEKLLPPDHDDIGESEVSHKILSDSYGEIDRFGEPEIPPRIGNEYQVELPALIGEFGYMSHSRKSGDAESRAHTLQNFLIGLPIPLAWISGLKRDTLASHGSSITSSDFMLSDSKNVTETETSFSEIEPSRDACKPMEELQNLSTADKVSKCSAAGYLLVPGVFDEYWSAAEKDSFLLGLYIFEKNFIEVRRFVGTKDMGALLSFYYGQFYGTQEYRRWSECRKMKNKKVIYGQRIFSGARQQELLSRILPRVSEECRNAVLEVSKTFGEEKMSLADYVSSLKAMVGMNILVDAVGIGKGKQDLTGMALEPSRSNQVIPVRPEIPTGKACSFLTTTEIIKFLSGDYRLSKARSNDLFWEAVWPRLLARGWHSEQPKDQGYVAGSKHCLVFLMPGVKKFSRRKLVKGDHYFDSVTDVLSKVAQEPALIELDAEEDHDSKKKEEYERSRERKPEQDDNDLPTRQQHCYLQPRTPNRSTAVIKFTVVDTSLSNGKVRELRTVPSEISNAFIAQDHIDDSDEDTPGETTDESDTSDTVMLDASATDNVSLKTAESDDKLFPGKKDQDVSVSYQDTRTVNPDESATLLPDLKNKKDLQRNKQSKKVTKSLLSRKVKQGNVDHMAPMNKRRRILTACGMDETSPGLLPSWTAPILENGMSSCSSSIHEITENLSSQVGLCQDKFSSTSSSKGSSAESIENHQTQTLIDLNLPQVSPEPENGGFTTESNKEQGNTSKKLDDRCLPKPTAAEARCEQQPDVNPRRHSTRNRPPTTRALEALADGYLTVNRKRKVNRPSQHARIVIGPNESTNSSVDSHMEEAENGVCERGNCNIFVKAQVPPEANDESVSGQ</sequence>
<dbReference type="PANTHER" id="PTHR13859">
    <property type="entry name" value="ATROPHIN-RELATED"/>
    <property type="match status" value="1"/>
</dbReference>
<reference evidence="8" key="1">
    <citation type="submission" date="2020-06" db="EMBL/GenBank/DDBJ databases">
        <authorList>
            <person name="Li T."/>
            <person name="Hu X."/>
            <person name="Zhang T."/>
            <person name="Song X."/>
            <person name="Zhang H."/>
            <person name="Dai N."/>
            <person name="Sheng W."/>
            <person name="Hou X."/>
            <person name="Wei L."/>
        </authorList>
    </citation>
    <scope>NUCLEOTIDE SEQUENCE</scope>
    <source>
        <strain evidence="8">3651</strain>
        <tissue evidence="8">Leaf</tissue>
    </source>
</reference>
<feature type="compositionally biased region" description="Polar residues" evidence="5">
    <location>
        <begin position="476"/>
        <end position="488"/>
    </location>
</feature>
<dbReference type="Pfam" id="PF25826">
    <property type="entry name" value="DUF7952"/>
    <property type="match status" value="1"/>
</dbReference>
<feature type="compositionally biased region" description="Basic and acidic residues" evidence="5">
    <location>
        <begin position="566"/>
        <end position="580"/>
    </location>
</feature>
<accession>A0AAE1Y996</accession>
<evidence type="ECO:0000256" key="5">
    <source>
        <dbReference type="SAM" id="MobiDB-lite"/>
    </source>
</evidence>
<evidence type="ECO:0000256" key="3">
    <source>
        <dbReference type="ARBA" id="ARBA00023163"/>
    </source>
</evidence>
<keyword evidence="2" id="KW-0805">Transcription regulation</keyword>
<feature type="compositionally biased region" description="Basic and acidic residues" evidence="5">
    <location>
        <begin position="452"/>
        <end position="470"/>
    </location>
</feature>
<reference evidence="8" key="2">
    <citation type="journal article" date="2024" name="Plant">
        <title>Genomic evolution and insights into agronomic trait innovations of Sesamum species.</title>
        <authorList>
            <person name="Miao H."/>
            <person name="Wang L."/>
            <person name="Qu L."/>
            <person name="Liu H."/>
            <person name="Sun Y."/>
            <person name="Le M."/>
            <person name="Wang Q."/>
            <person name="Wei S."/>
            <person name="Zheng Y."/>
            <person name="Lin W."/>
            <person name="Duan Y."/>
            <person name="Cao H."/>
            <person name="Xiong S."/>
            <person name="Wang X."/>
            <person name="Wei L."/>
            <person name="Li C."/>
            <person name="Ma Q."/>
            <person name="Ju M."/>
            <person name="Zhao R."/>
            <person name="Li G."/>
            <person name="Mu C."/>
            <person name="Tian Q."/>
            <person name="Mei H."/>
            <person name="Zhang T."/>
            <person name="Gao T."/>
            <person name="Zhang H."/>
        </authorList>
    </citation>
    <scope>NUCLEOTIDE SEQUENCE</scope>
    <source>
        <strain evidence="8">3651</strain>
    </source>
</reference>
<dbReference type="InterPro" id="IPR056067">
    <property type="entry name" value="DUF7650"/>
</dbReference>
<evidence type="ECO:0000256" key="4">
    <source>
        <dbReference type="ARBA" id="ARBA00023242"/>
    </source>
</evidence>
<dbReference type="EMBL" id="JACGWO010000006">
    <property type="protein sequence ID" value="KAK4425842.1"/>
    <property type="molecule type" value="Genomic_DNA"/>
</dbReference>
<comment type="caution">
    <text evidence="8">The sequence shown here is derived from an EMBL/GenBank/DDBJ whole genome shotgun (WGS) entry which is preliminary data.</text>
</comment>
<feature type="compositionally biased region" description="Polar residues" evidence="5">
    <location>
        <begin position="733"/>
        <end position="746"/>
    </location>
</feature>
<evidence type="ECO:0000313" key="9">
    <source>
        <dbReference type="Proteomes" id="UP001293254"/>
    </source>
</evidence>
<dbReference type="GO" id="GO:0005634">
    <property type="term" value="C:nucleus"/>
    <property type="evidence" value="ECO:0007669"/>
    <property type="project" value="UniProtKB-SubCell"/>
</dbReference>
<dbReference type="InterPro" id="IPR057712">
    <property type="entry name" value="DUF7952"/>
</dbReference>
<evidence type="ECO:0000259" key="7">
    <source>
        <dbReference type="Pfam" id="PF25826"/>
    </source>
</evidence>
<feature type="region of interest" description="Disordered" evidence="5">
    <location>
        <begin position="444"/>
        <end position="488"/>
    </location>
</feature>
<feature type="compositionally biased region" description="Polar residues" evidence="5">
    <location>
        <begin position="581"/>
        <end position="595"/>
    </location>
</feature>